<dbReference type="Gene3D" id="3.40.50.300">
    <property type="entry name" value="P-loop containing nucleotide triphosphate hydrolases"/>
    <property type="match status" value="1"/>
</dbReference>
<dbReference type="Pfam" id="PF01078">
    <property type="entry name" value="Mg_chelatase"/>
    <property type="match status" value="1"/>
</dbReference>
<dbReference type="InterPro" id="IPR027417">
    <property type="entry name" value="P-loop_NTPase"/>
</dbReference>
<keyword evidence="3" id="KW-0067">ATP-binding</keyword>
<dbReference type="PRINTS" id="PR01657">
    <property type="entry name" value="MCMFAMILY"/>
</dbReference>
<dbReference type="Pfam" id="PF13541">
    <property type="entry name" value="ChlI"/>
    <property type="match status" value="1"/>
</dbReference>
<dbReference type="SMART" id="SM00382">
    <property type="entry name" value="AAA"/>
    <property type="match status" value="1"/>
</dbReference>
<dbReference type="AlphaFoldDB" id="A0AB73HWE4"/>
<dbReference type="PANTHER" id="PTHR32039:SF7">
    <property type="entry name" value="COMPETENCE PROTEIN COMM"/>
    <property type="match status" value="1"/>
</dbReference>
<dbReference type="InterPro" id="IPR004482">
    <property type="entry name" value="Mg_chelat-rel"/>
</dbReference>
<organism evidence="6 7">
    <name type="scientific">Aquipseudomonas alcaligenes</name>
    <name type="common">Pseudomonas alcaligenes</name>
    <dbReference type="NCBI Taxonomy" id="43263"/>
    <lineage>
        <taxon>Bacteria</taxon>
        <taxon>Pseudomonadati</taxon>
        <taxon>Pseudomonadota</taxon>
        <taxon>Gammaproteobacteria</taxon>
        <taxon>Pseudomonadales</taxon>
        <taxon>Pseudomonadaceae</taxon>
        <taxon>Aquipseudomonas</taxon>
    </lineage>
</organism>
<dbReference type="GO" id="GO:0005524">
    <property type="term" value="F:ATP binding"/>
    <property type="evidence" value="ECO:0007669"/>
    <property type="project" value="UniProtKB-KW"/>
</dbReference>
<evidence type="ECO:0000256" key="1">
    <source>
        <dbReference type="ARBA" id="ARBA00006354"/>
    </source>
</evidence>
<comment type="similarity">
    <text evidence="1">Belongs to the Mg-chelatase subunits D/I family. ComM subfamily.</text>
</comment>
<dbReference type="RefSeq" id="WP_280000975.1">
    <property type="nucleotide sequence ID" value="NZ_JAODZF010000004.1"/>
</dbReference>
<dbReference type="InterPro" id="IPR001208">
    <property type="entry name" value="MCM_dom"/>
</dbReference>
<dbReference type="InterPro" id="IPR003593">
    <property type="entry name" value="AAA+_ATPase"/>
</dbReference>
<protein>
    <submittedName>
        <fullName evidence="6">YifB family Mg chelatase-like AAA ATPase</fullName>
    </submittedName>
</protein>
<evidence type="ECO:0000256" key="3">
    <source>
        <dbReference type="ARBA" id="ARBA00022840"/>
    </source>
</evidence>
<dbReference type="EMBL" id="JAODZF010000004">
    <property type="protein sequence ID" value="MDH0142319.1"/>
    <property type="molecule type" value="Genomic_DNA"/>
</dbReference>
<dbReference type="InterPro" id="IPR025158">
    <property type="entry name" value="Mg_chelat-rel_C"/>
</dbReference>
<evidence type="ECO:0000313" key="7">
    <source>
        <dbReference type="Proteomes" id="UP001158058"/>
    </source>
</evidence>
<gene>
    <name evidence="6" type="ORF">N7380_08325</name>
</gene>
<evidence type="ECO:0000313" key="6">
    <source>
        <dbReference type="EMBL" id="MDH0142319.1"/>
    </source>
</evidence>
<name>A0AB73HWE4_AQUAC</name>
<proteinExistence type="inferred from homology"/>
<dbReference type="InterPro" id="IPR014721">
    <property type="entry name" value="Ribsml_uS5_D2-typ_fold_subgr"/>
</dbReference>
<dbReference type="SUPFAM" id="SSF54211">
    <property type="entry name" value="Ribosomal protein S5 domain 2-like"/>
    <property type="match status" value="1"/>
</dbReference>
<dbReference type="Proteomes" id="UP001158058">
    <property type="component" value="Unassembled WGS sequence"/>
</dbReference>
<dbReference type="NCBIfam" id="TIGR00368">
    <property type="entry name" value="YifB family Mg chelatase-like AAA ATPase"/>
    <property type="match status" value="1"/>
</dbReference>
<dbReference type="PANTHER" id="PTHR32039">
    <property type="entry name" value="MAGNESIUM-CHELATASE SUBUNIT CHLI"/>
    <property type="match status" value="1"/>
</dbReference>
<dbReference type="Pfam" id="PF13335">
    <property type="entry name" value="Mg_chelatase_C"/>
    <property type="match status" value="1"/>
</dbReference>
<keyword evidence="2" id="KW-0547">Nucleotide-binding</keyword>
<dbReference type="NCBIfam" id="NF007365">
    <property type="entry name" value="PRK09862.1"/>
    <property type="match status" value="1"/>
</dbReference>
<dbReference type="SUPFAM" id="SSF52540">
    <property type="entry name" value="P-loop containing nucleoside triphosphate hydrolases"/>
    <property type="match status" value="1"/>
</dbReference>
<accession>A0AB73HWE4</accession>
<feature type="domain" description="AAA+ ATPase" evidence="5">
    <location>
        <begin position="210"/>
        <end position="391"/>
    </location>
</feature>
<comment type="caution">
    <text evidence="6">The sequence shown here is derived from an EMBL/GenBank/DDBJ whole genome shotgun (WGS) entry which is preliminary data.</text>
</comment>
<feature type="region of interest" description="Disordered" evidence="4">
    <location>
        <begin position="266"/>
        <end position="285"/>
    </location>
</feature>
<evidence type="ECO:0000256" key="4">
    <source>
        <dbReference type="SAM" id="MobiDB-lite"/>
    </source>
</evidence>
<evidence type="ECO:0000259" key="5">
    <source>
        <dbReference type="SMART" id="SM00382"/>
    </source>
</evidence>
<dbReference type="InterPro" id="IPR020568">
    <property type="entry name" value="Ribosomal_Su5_D2-typ_SF"/>
</dbReference>
<dbReference type="Gene3D" id="3.30.230.10">
    <property type="match status" value="1"/>
</dbReference>
<evidence type="ECO:0000256" key="2">
    <source>
        <dbReference type="ARBA" id="ARBA00022741"/>
    </source>
</evidence>
<reference evidence="6" key="1">
    <citation type="submission" date="2022-09" db="EMBL/GenBank/DDBJ databases">
        <title>Intensive care unit water sources are persistently colonized with multi-drug resistant bacteria and are the site of extensive horizontal gene transfer of antibiotic resistance genes.</title>
        <authorList>
            <person name="Diorio-Toth L."/>
        </authorList>
    </citation>
    <scope>NUCLEOTIDE SEQUENCE</scope>
    <source>
        <strain evidence="6">GD04146</strain>
    </source>
</reference>
<dbReference type="InterPro" id="IPR045006">
    <property type="entry name" value="CHLI-like"/>
</dbReference>
<dbReference type="InterPro" id="IPR000523">
    <property type="entry name" value="Mg_chelatse_chII-like_cat_dom"/>
</dbReference>
<sequence>MSLAIVHSRAQVGVEAPPVTVEAHLANGLPALTLVGLPETAVKESKDRVRSAIQNAGFDFPPRRITLNLAPADLPKDGGRFDLAIALGVLAASEQVPAASLAELECLGELALSGELRPVQGVLPAALAARAAGRTLVVPRANAEEASLASGLKVLAVDHLLQIAAHLNGHTPLAPYQANGLLRQEAAYPDLAEVQGQLAAKRALLIAASGGHNLLLSGPPGTGKTLLASRLPGLLPPLSEEEALEVAAIHSVASHAPLTAWPRRPFRQPHHSASGPALVGGGSRPQPGEISLAHHGILFLDELPEFDRKVLEVLREPLESGHIVIARARDKVRFPARFQLVAAMNPCPCGYLGDPGGRCRCTPEQIQRYRAKLSGPLLDRIDLHLTVARESTSLLASSQAGESSVQVAARVSQARQRQLARQGCANAFLDLPGLQQHCRLPETDRLWLEQACERLNLSLRAAHRLLKVARTLADLEGTREIGRAHLAEALQYRPSSGI</sequence>
<dbReference type="GO" id="GO:0003677">
    <property type="term" value="F:DNA binding"/>
    <property type="evidence" value="ECO:0007669"/>
    <property type="project" value="InterPro"/>
</dbReference>